<dbReference type="GO" id="GO:0005942">
    <property type="term" value="C:phosphatidylinositol 3-kinase complex"/>
    <property type="evidence" value="ECO:0007669"/>
    <property type="project" value="TreeGrafter"/>
</dbReference>
<dbReference type="InterPro" id="IPR001496">
    <property type="entry name" value="SOCS_box"/>
</dbReference>
<dbReference type="GO" id="GO:0035556">
    <property type="term" value="P:intracellular signal transduction"/>
    <property type="evidence" value="ECO:0007669"/>
    <property type="project" value="InterPro"/>
</dbReference>
<evidence type="ECO:0000313" key="11">
    <source>
        <dbReference type="RefSeq" id="XP_031424270.1"/>
    </source>
</evidence>
<evidence type="ECO:0000256" key="6">
    <source>
        <dbReference type="ARBA" id="ARBA00022999"/>
    </source>
</evidence>
<evidence type="ECO:0000256" key="3">
    <source>
        <dbReference type="ARBA" id="ARBA00022604"/>
    </source>
</evidence>
<dbReference type="SMART" id="SM00969">
    <property type="entry name" value="SOCS_box"/>
    <property type="match status" value="1"/>
</dbReference>
<feature type="domain" description="SH2" evidence="8">
    <location>
        <begin position="75"/>
        <end position="156"/>
    </location>
</feature>
<gene>
    <name evidence="11" type="primary">LOC105904920</name>
</gene>
<organism evidence="10 11">
    <name type="scientific">Clupea harengus</name>
    <name type="common">Atlantic herring</name>
    <dbReference type="NCBI Taxonomy" id="7950"/>
    <lineage>
        <taxon>Eukaryota</taxon>
        <taxon>Metazoa</taxon>
        <taxon>Chordata</taxon>
        <taxon>Craniata</taxon>
        <taxon>Vertebrata</taxon>
        <taxon>Euteleostomi</taxon>
        <taxon>Actinopterygii</taxon>
        <taxon>Neopterygii</taxon>
        <taxon>Teleostei</taxon>
        <taxon>Clupei</taxon>
        <taxon>Clupeiformes</taxon>
        <taxon>Clupeoidei</taxon>
        <taxon>Clupeidae</taxon>
        <taxon>Clupea</taxon>
    </lineage>
</organism>
<evidence type="ECO:0000256" key="4">
    <source>
        <dbReference type="ARBA" id="ARBA00022700"/>
    </source>
</evidence>
<dbReference type="PROSITE" id="PS50001">
    <property type="entry name" value="SH2"/>
    <property type="match status" value="1"/>
</dbReference>
<dbReference type="GeneID" id="105904920"/>
<proteinExistence type="predicted"/>
<dbReference type="Gene3D" id="3.30.505.10">
    <property type="entry name" value="SH2 domain"/>
    <property type="match status" value="1"/>
</dbReference>
<dbReference type="PRINTS" id="PR00401">
    <property type="entry name" value="SH2DOMAIN"/>
</dbReference>
<dbReference type="CDD" id="cd10718">
    <property type="entry name" value="SH2_CIS"/>
    <property type="match status" value="1"/>
</dbReference>
<keyword evidence="10" id="KW-1185">Reference proteome</keyword>
<dbReference type="Proteomes" id="UP000515152">
    <property type="component" value="Chromosome 5"/>
</dbReference>
<dbReference type="GO" id="GO:0009968">
    <property type="term" value="P:negative regulation of signal transduction"/>
    <property type="evidence" value="ECO:0007669"/>
    <property type="project" value="UniProtKB-KW"/>
</dbReference>
<dbReference type="InterPro" id="IPR036860">
    <property type="entry name" value="SH2_dom_sf"/>
</dbReference>
<dbReference type="OrthoDB" id="10063348at2759"/>
<dbReference type="PANTHER" id="PTHR10155:SF9">
    <property type="entry name" value="CYTOKINE-INDUCIBLE SH2-CONTAINING PROTEIN"/>
    <property type="match status" value="1"/>
</dbReference>
<dbReference type="Gene3D" id="1.10.750.20">
    <property type="entry name" value="SOCS box"/>
    <property type="match status" value="1"/>
</dbReference>
<comment type="pathway">
    <text evidence="1">Protein modification; protein ubiquitination.</text>
</comment>
<dbReference type="SUPFAM" id="SSF158235">
    <property type="entry name" value="SOCS box-like"/>
    <property type="match status" value="1"/>
</dbReference>
<dbReference type="SUPFAM" id="SSF55550">
    <property type="entry name" value="SH2 domain"/>
    <property type="match status" value="1"/>
</dbReference>
<protein>
    <recommendedName>
        <fullName evidence="2">Cytokine-inducible SH2-containing protein</fullName>
    </recommendedName>
</protein>
<keyword evidence="4" id="KW-0734">Signal transduction inhibitor</keyword>
<dbReference type="RefSeq" id="XP_031424270.1">
    <property type="nucleotide sequence ID" value="XM_031568410.1"/>
</dbReference>
<evidence type="ECO:0000256" key="1">
    <source>
        <dbReference type="ARBA" id="ARBA00004906"/>
    </source>
</evidence>
<dbReference type="InterPro" id="IPR036036">
    <property type="entry name" value="SOCS_box-like_dom_sf"/>
</dbReference>
<sequence length="238" mass="26753">MYLEYFVIASTPLYKPPFSAMVARERNLQSDGDNRQNTESRQGHPCTRHVSLNLWDPTADLLHSTTFQQLHTSGWYWGDISAAEAKIALQDALEGTFLVRDSSHPLYMLTLSVKTCRGPTSVRIEYNCGHFRLDSSSPARSSLPSFTSVPSLVQHYVGSGRRHGGGDLEEEGAKSWESVMPKDNTVLLKLQCPLRRPQAFPSLQHLTRLVINRHASSPAHLPLPGPLLLFLHEYPFYI</sequence>
<evidence type="ECO:0000256" key="5">
    <source>
        <dbReference type="ARBA" id="ARBA00022786"/>
    </source>
</evidence>
<dbReference type="PANTHER" id="PTHR10155">
    <property type="entry name" value="PHOSPHATIDYLINOSITOL 3-KINASE REGULATORY SUBUNIT"/>
    <property type="match status" value="1"/>
</dbReference>
<dbReference type="SMART" id="SM00252">
    <property type="entry name" value="SH2"/>
    <property type="match status" value="1"/>
</dbReference>
<dbReference type="PROSITE" id="PS50225">
    <property type="entry name" value="SOCS"/>
    <property type="match status" value="1"/>
</dbReference>
<evidence type="ECO:0000256" key="2">
    <source>
        <dbReference type="ARBA" id="ARBA00021548"/>
    </source>
</evidence>
<keyword evidence="5" id="KW-0833">Ubl conjugation pathway</keyword>
<keyword evidence="6 7" id="KW-0727">SH2 domain</keyword>
<dbReference type="Pfam" id="PF00017">
    <property type="entry name" value="SH2"/>
    <property type="match status" value="1"/>
</dbReference>
<keyword evidence="3" id="KW-0341">Growth regulation</keyword>
<dbReference type="GO" id="GO:0016567">
    <property type="term" value="P:protein ubiquitination"/>
    <property type="evidence" value="ECO:0007669"/>
    <property type="project" value="UniProtKB-UniPathway"/>
</dbReference>
<evidence type="ECO:0000259" key="8">
    <source>
        <dbReference type="PROSITE" id="PS50001"/>
    </source>
</evidence>
<dbReference type="GO" id="GO:0046854">
    <property type="term" value="P:phosphatidylinositol phosphate biosynthetic process"/>
    <property type="evidence" value="ECO:0007669"/>
    <property type="project" value="TreeGrafter"/>
</dbReference>
<dbReference type="UniPathway" id="UPA00143"/>
<name>A0A6P8FLD2_CLUHA</name>
<evidence type="ECO:0000259" key="9">
    <source>
        <dbReference type="PROSITE" id="PS50225"/>
    </source>
</evidence>
<evidence type="ECO:0000256" key="7">
    <source>
        <dbReference type="PROSITE-ProRule" id="PRU00191"/>
    </source>
</evidence>
<dbReference type="AlphaFoldDB" id="A0A6P8FLD2"/>
<reference evidence="11" key="1">
    <citation type="submission" date="2025-08" db="UniProtKB">
        <authorList>
            <consortium name="RefSeq"/>
        </authorList>
    </citation>
    <scope>IDENTIFICATION</scope>
</reference>
<dbReference type="GO" id="GO:0046935">
    <property type="term" value="F:1-phosphatidylinositol-3-kinase regulator activity"/>
    <property type="evidence" value="ECO:0007669"/>
    <property type="project" value="TreeGrafter"/>
</dbReference>
<evidence type="ECO:0000313" key="10">
    <source>
        <dbReference type="Proteomes" id="UP000515152"/>
    </source>
</evidence>
<dbReference type="SMART" id="SM00253">
    <property type="entry name" value="SOCS"/>
    <property type="match status" value="1"/>
</dbReference>
<accession>A0A6P8FLD2</accession>
<dbReference type="InterPro" id="IPR000980">
    <property type="entry name" value="SH2"/>
</dbReference>
<dbReference type="InterPro" id="IPR035887">
    <property type="entry name" value="CIS_SH2"/>
</dbReference>
<feature type="domain" description="SOCS box" evidence="9">
    <location>
        <begin position="189"/>
        <end position="237"/>
    </location>
</feature>